<feature type="domain" description="HD Cas3-type" evidence="12">
    <location>
        <begin position="15"/>
        <end position="231"/>
    </location>
</feature>
<dbReference type="GO" id="GO:0003724">
    <property type="term" value="F:RNA helicase activity"/>
    <property type="evidence" value="ECO:0007669"/>
    <property type="project" value="TreeGrafter"/>
</dbReference>
<evidence type="ECO:0000256" key="4">
    <source>
        <dbReference type="ARBA" id="ARBA00022723"/>
    </source>
</evidence>
<dbReference type="EMBL" id="CACRUP010000002">
    <property type="protein sequence ID" value="VYT70825.1"/>
    <property type="molecule type" value="Genomic_DNA"/>
</dbReference>
<organism evidence="13">
    <name type="scientific">Peptoniphilus gorbachii</name>
    <dbReference type="NCBI Taxonomy" id="411567"/>
    <lineage>
        <taxon>Bacteria</taxon>
        <taxon>Bacillati</taxon>
        <taxon>Bacillota</taxon>
        <taxon>Tissierellia</taxon>
        <taxon>Tissierellales</taxon>
        <taxon>Peptoniphilaceae</taxon>
        <taxon>Peptoniphilus</taxon>
    </lineage>
</organism>
<evidence type="ECO:0000256" key="5">
    <source>
        <dbReference type="ARBA" id="ARBA00022741"/>
    </source>
</evidence>
<dbReference type="EC" id="3.1.-.-" evidence="13"/>
<dbReference type="InterPro" id="IPR041372">
    <property type="entry name" value="Cas3_C"/>
</dbReference>
<evidence type="ECO:0000259" key="11">
    <source>
        <dbReference type="PROSITE" id="PS51192"/>
    </source>
</evidence>
<comment type="similarity">
    <text evidence="1">In the N-terminal section; belongs to the CRISPR-associated nuclease Cas3-HD family.</text>
</comment>
<evidence type="ECO:0000256" key="2">
    <source>
        <dbReference type="ARBA" id="ARBA00009046"/>
    </source>
</evidence>
<protein>
    <submittedName>
        <fullName evidence="13">CRISPR-associated nuclease/helicase Cas3</fullName>
        <ecNumber evidence="13">3.1.-.-</ecNumber>
    </submittedName>
</protein>
<sequence>MISKFFWAKKEEKDGLFKWLPLRQHLEDTKNVICGLWEHYLSLGQKKFIIDSLSFNSIDISGEKIAKNLSIFLALTHDLHKCSPVFQTMPGYNNSKDLDDYLIERLESKGFYDLKNFDRVSSKMSHHALGSECLLSWYGVGDDISSIVGAHHGKPIDSARIIDIQKSSYASNYFQFEDENNEIHKKWDEEQRKIFKYAMDEAEFKSIDDIPKISQEGAFILSGLLIMADWISSNENYFPLFDIETFELDDSYQRFVEGWSKWYKNDPISINNFSEVKDIFKNRFGFDSPNEIQEKFVKAISDAKEPGLIILEAPMGIGKTEASLAAVEELIYKTNRSGLFFGLPTQATSNGMFTRVEDWLKNLSKDLELNTSIRLSHSKASLNDDFTSLAKNVEPENEEGSVIINEWFSGRKQTALDDFIIGTVDQFLLLALKQKHLALRHLGFSKKIVLIDEVHAYDSYMMQYLNEALRWMGAYKVPVIILSATLPKNRRLELVENYMRGGGFKWKEVKKPDEISSTAYPLITYTDGDEIKFQNDFSKRENKEIEVIREDKENLLDLLSQLYENEGVIGIILNTVKDAQELAGECEKLFGSDSVELLHSNFIATDRVERENLLLSLVSKNEKRPKRKIIIGTQVIEQSLDLDFDVMISDLCPIDLLIQRIGRLQRHDIKRSDFYKIPKLYVLGTSENFEYEKKTKAIYDEYILMMSQYFLPEVIKIPEDISILVDKVYEGGEVHLEEDLLKLIKNSKERRDININNKKERAKTYRLGKPDHTGKKSLIGLLETPLPIDTEEIGYARVRDIEDTIEVIALKKVSKGYGTFRDGLDLSMNLDNPETAKIIARETLRLPLVLSKFPKAFENTIKELEEYNKKNLSKWQEKTWLKGSLGIIFDEDNSFVLNGYRLIYDKKFGLFYERV</sequence>
<evidence type="ECO:0000313" key="13">
    <source>
        <dbReference type="EMBL" id="VYT70825.1"/>
    </source>
</evidence>
<dbReference type="SMART" id="SM00487">
    <property type="entry name" value="DEXDc"/>
    <property type="match status" value="1"/>
</dbReference>
<evidence type="ECO:0000256" key="1">
    <source>
        <dbReference type="ARBA" id="ARBA00006847"/>
    </source>
</evidence>
<evidence type="ECO:0000256" key="3">
    <source>
        <dbReference type="ARBA" id="ARBA00022722"/>
    </source>
</evidence>
<keyword evidence="4" id="KW-0479">Metal-binding</keyword>
<keyword evidence="7 13" id="KW-0347">Helicase</keyword>
<dbReference type="Pfam" id="PF22590">
    <property type="entry name" value="Cas3-like_C_2"/>
    <property type="match status" value="1"/>
</dbReference>
<evidence type="ECO:0000256" key="10">
    <source>
        <dbReference type="SAM" id="Coils"/>
    </source>
</evidence>
<evidence type="ECO:0000256" key="6">
    <source>
        <dbReference type="ARBA" id="ARBA00022801"/>
    </source>
</evidence>
<dbReference type="InterPro" id="IPR038257">
    <property type="entry name" value="CRISPR-assoc_Cas3_HD_sf"/>
</dbReference>
<dbReference type="NCBIfam" id="TIGR01596">
    <property type="entry name" value="cas3_HD"/>
    <property type="match status" value="1"/>
</dbReference>
<evidence type="ECO:0000256" key="8">
    <source>
        <dbReference type="ARBA" id="ARBA00022840"/>
    </source>
</evidence>
<evidence type="ECO:0000256" key="9">
    <source>
        <dbReference type="ARBA" id="ARBA00023118"/>
    </source>
</evidence>
<dbReference type="SMART" id="SM00490">
    <property type="entry name" value="HELICc"/>
    <property type="match status" value="1"/>
</dbReference>
<feature type="domain" description="Helicase ATP-binding" evidence="11">
    <location>
        <begin position="300"/>
        <end position="504"/>
    </location>
</feature>
<dbReference type="PANTHER" id="PTHR47963">
    <property type="entry name" value="DEAD-BOX ATP-DEPENDENT RNA HELICASE 47, MITOCHONDRIAL"/>
    <property type="match status" value="1"/>
</dbReference>
<accession>A0A6N2YV34</accession>
<dbReference type="GO" id="GO:0005524">
    <property type="term" value="F:ATP binding"/>
    <property type="evidence" value="ECO:0007669"/>
    <property type="project" value="UniProtKB-KW"/>
</dbReference>
<dbReference type="InterPro" id="IPR050547">
    <property type="entry name" value="DEAD_box_RNA_helicases"/>
</dbReference>
<evidence type="ECO:0000256" key="7">
    <source>
        <dbReference type="ARBA" id="ARBA00022806"/>
    </source>
</evidence>
<dbReference type="PANTHER" id="PTHR47963:SF9">
    <property type="entry name" value="CRISPR-ASSOCIATED ENDONUCLEASE_HELICASE CAS3"/>
    <property type="match status" value="1"/>
</dbReference>
<dbReference type="PROSITE" id="PS51192">
    <property type="entry name" value="HELICASE_ATP_BIND_1"/>
    <property type="match status" value="1"/>
</dbReference>
<dbReference type="InterPro" id="IPR011545">
    <property type="entry name" value="DEAD/DEAH_box_helicase_dom"/>
</dbReference>
<evidence type="ECO:0000259" key="12">
    <source>
        <dbReference type="PROSITE" id="PS51643"/>
    </source>
</evidence>
<keyword evidence="9" id="KW-0051">Antiviral defense</keyword>
<dbReference type="Gene3D" id="3.40.50.300">
    <property type="entry name" value="P-loop containing nucleotide triphosphate hydrolases"/>
    <property type="match status" value="2"/>
</dbReference>
<dbReference type="GO" id="GO:0051607">
    <property type="term" value="P:defense response to virus"/>
    <property type="evidence" value="ECO:0007669"/>
    <property type="project" value="UniProtKB-KW"/>
</dbReference>
<keyword evidence="10" id="KW-0175">Coiled coil</keyword>
<dbReference type="InterPro" id="IPR054712">
    <property type="entry name" value="Cas3-like_dom"/>
</dbReference>
<dbReference type="PROSITE" id="PS51643">
    <property type="entry name" value="HD_CAS3"/>
    <property type="match status" value="1"/>
</dbReference>
<dbReference type="GO" id="GO:0016787">
    <property type="term" value="F:hydrolase activity"/>
    <property type="evidence" value="ECO:0007669"/>
    <property type="project" value="UniProtKB-KW"/>
</dbReference>
<keyword evidence="8" id="KW-0067">ATP-binding</keyword>
<dbReference type="SUPFAM" id="SSF52540">
    <property type="entry name" value="P-loop containing nucleoside triphosphate hydrolases"/>
    <property type="match status" value="1"/>
</dbReference>
<dbReference type="Gene3D" id="1.10.3210.30">
    <property type="match status" value="1"/>
</dbReference>
<dbReference type="Pfam" id="PF18019">
    <property type="entry name" value="Cas3_HD"/>
    <property type="match status" value="1"/>
</dbReference>
<comment type="similarity">
    <text evidence="2">In the central section; belongs to the CRISPR-associated helicase Cas3 family.</text>
</comment>
<proteinExistence type="inferred from homology"/>
<dbReference type="Pfam" id="PF18395">
    <property type="entry name" value="Cas3_C"/>
    <property type="match status" value="1"/>
</dbReference>
<dbReference type="Pfam" id="PF00270">
    <property type="entry name" value="DEAD"/>
    <property type="match status" value="1"/>
</dbReference>
<dbReference type="InterPro" id="IPR006474">
    <property type="entry name" value="Helicase_Cas3_CRISPR-ass_core"/>
</dbReference>
<keyword evidence="3" id="KW-0540">Nuclease</keyword>
<dbReference type="GO" id="GO:0003723">
    <property type="term" value="F:RNA binding"/>
    <property type="evidence" value="ECO:0007669"/>
    <property type="project" value="TreeGrafter"/>
</dbReference>
<dbReference type="NCBIfam" id="TIGR01587">
    <property type="entry name" value="cas3_core"/>
    <property type="match status" value="1"/>
</dbReference>
<dbReference type="InterPro" id="IPR027417">
    <property type="entry name" value="P-loop_NTPase"/>
</dbReference>
<reference evidence="13" key="1">
    <citation type="submission" date="2019-11" db="EMBL/GenBank/DDBJ databases">
        <authorList>
            <person name="Feng L."/>
        </authorList>
    </citation>
    <scope>NUCLEOTIDE SEQUENCE</scope>
    <source>
        <strain evidence="13">PgorbachiiLFYP46</strain>
    </source>
</reference>
<keyword evidence="6 13" id="KW-0378">Hydrolase</keyword>
<dbReference type="InterPro" id="IPR014001">
    <property type="entry name" value="Helicase_ATP-bd"/>
</dbReference>
<dbReference type="InterPro" id="IPR001650">
    <property type="entry name" value="Helicase_C-like"/>
</dbReference>
<gene>
    <name evidence="13" type="primary">cas3</name>
    <name evidence="13" type="ORF">PGLFYP46_00856</name>
</gene>
<dbReference type="RefSeq" id="WP_156700312.1">
    <property type="nucleotide sequence ID" value="NZ_CACRUP010000002.1"/>
</dbReference>
<dbReference type="InterPro" id="IPR006483">
    <property type="entry name" value="CRISPR-assoc_Cas3_HD"/>
</dbReference>
<dbReference type="CDD" id="cd17930">
    <property type="entry name" value="DEXHc_cas3"/>
    <property type="match status" value="1"/>
</dbReference>
<dbReference type="GO" id="GO:0046872">
    <property type="term" value="F:metal ion binding"/>
    <property type="evidence" value="ECO:0007669"/>
    <property type="project" value="UniProtKB-KW"/>
</dbReference>
<keyword evidence="5" id="KW-0547">Nucleotide-binding</keyword>
<dbReference type="CDD" id="cd09641">
    <property type="entry name" value="Cas3''_I"/>
    <property type="match status" value="1"/>
</dbReference>
<name>A0A6N2YV34_9FIRM</name>
<dbReference type="AlphaFoldDB" id="A0A6N2YV34"/>
<feature type="coiled-coil region" evidence="10">
    <location>
        <begin position="538"/>
        <end position="565"/>
    </location>
</feature>
<dbReference type="GO" id="GO:0004518">
    <property type="term" value="F:nuclease activity"/>
    <property type="evidence" value="ECO:0007669"/>
    <property type="project" value="UniProtKB-KW"/>
</dbReference>